<gene>
    <name evidence="2" type="ORF">ABS642_02280</name>
</gene>
<dbReference type="Pfam" id="PF13223">
    <property type="entry name" value="DUF4031"/>
    <property type="match status" value="1"/>
</dbReference>
<organism evidence="2">
    <name type="scientific">Microbacterium sp. A8/3-1</name>
    <dbReference type="NCBI Taxonomy" id="3160749"/>
    <lineage>
        <taxon>Bacteria</taxon>
        <taxon>Bacillati</taxon>
        <taxon>Actinomycetota</taxon>
        <taxon>Actinomycetes</taxon>
        <taxon>Micrococcales</taxon>
        <taxon>Microbacteriaceae</taxon>
        <taxon>Microbacterium</taxon>
    </lineage>
</organism>
<dbReference type="RefSeq" id="WP_282216861.1">
    <property type="nucleotide sequence ID" value="NZ_CP158357.1"/>
</dbReference>
<dbReference type="InterPro" id="IPR025109">
    <property type="entry name" value="DUF4031"/>
</dbReference>
<name>A0AAU7VWR4_9MICO</name>
<sequence>MTVLVDDPLWPAHGRLWAHLVSDADLDELHAFAKAHDVPARAFDLDHYDVPADLVPRLIAGGAEHVEGKELVRRLIASGLRVRGRDRRR</sequence>
<reference evidence="2" key="1">
    <citation type="submission" date="2024-06" db="EMBL/GenBank/DDBJ databases">
        <title>Draft genome sequence of Microbacterium sp. strain A8/3-1, isolated from Oxytropis tragacanthoides Fisch. ex DC. Root nodules in the Altai region of Russia.</title>
        <authorList>
            <person name="Sazanova A."/>
            <person name="Guro P."/>
            <person name="Kuznetsova I."/>
            <person name="Belimov A."/>
            <person name="Safronova V."/>
        </authorList>
    </citation>
    <scope>NUCLEOTIDE SEQUENCE</scope>
    <source>
        <strain evidence="2">A8/3-1</strain>
    </source>
</reference>
<dbReference type="EMBL" id="CP158357">
    <property type="protein sequence ID" value="XBX78938.1"/>
    <property type="molecule type" value="Genomic_DNA"/>
</dbReference>
<dbReference type="AlphaFoldDB" id="A0AAU7VWR4"/>
<proteinExistence type="predicted"/>
<evidence type="ECO:0000313" key="2">
    <source>
        <dbReference type="EMBL" id="XBX78938.1"/>
    </source>
</evidence>
<protein>
    <submittedName>
        <fullName evidence="2">DUF4031 domain-containing protein</fullName>
    </submittedName>
</protein>
<feature type="domain" description="DUF4031" evidence="1">
    <location>
        <begin position="3"/>
        <end position="77"/>
    </location>
</feature>
<accession>A0AAU7VWR4</accession>
<evidence type="ECO:0000259" key="1">
    <source>
        <dbReference type="Pfam" id="PF13223"/>
    </source>
</evidence>